<dbReference type="SUPFAM" id="SSF143437">
    <property type="entry name" value="THUMP domain-like"/>
    <property type="match status" value="1"/>
</dbReference>
<dbReference type="AlphaFoldDB" id="A0A8C3I143"/>
<comment type="function">
    <text evidence="1">Functions as a tRNA-binding adapter to mediate NAT10-dependent tRNA acetylation modifying cytidine to N4-acetylcytidine (ac4C).</text>
</comment>
<dbReference type="FunFam" id="3.30.2300.10:FF:000001">
    <property type="entry name" value="THUMP domain-containing protein 1"/>
    <property type="match status" value="1"/>
</dbReference>
<reference evidence="6" key="1">
    <citation type="submission" date="2025-08" db="UniProtKB">
        <authorList>
            <consortium name="Ensembl"/>
        </authorList>
    </citation>
    <scope>IDENTIFICATION</scope>
</reference>
<dbReference type="PANTHER" id="PTHR13452:SF10">
    <property type="entry name" value="THUMP DOMAIN-CONTAINING PROTEIN 1"/>
    <property type="match status" value="1"/>
</dbReference>
<evidence type="ECO:0000313" key="6">
    <source>
        <dbReference type="Ensembl" id="ENSCPBP00000026853.1"/>
    </source>
</evidence>
<dbReference type="GO" id="GO:0006400">
    <property type="term" value="P:tRNA modification"/>
    <property type="evidence" value="ECO:0007669"/>
    <property type="project" value="InterPro"/>
</dbReference>
<dbReference type="Pfam" id="PF02926">
    <property type="entry name" value="THUMP"/>
    <property type="match status" value="1"/>
</dbReference>
<dbReference type="SMART" id="SM00981">
    <property type="entry name" value="THUMP"/>
    <property type="match status" value="1"/>
</dbReference>
<gene>
    <name evidence="6" type="primary">THUMPD1</name>
</gene>
<evidence type="ECO:0000256" key="4">
    <source>
        <dbReference type="ARBA" id="ARBA00074795"/>
    </source>
</evidence>
<proteinExistence type="inferred from homology"/>
<dbReference type="PANTHER" id="PTHR13452">
    <property type="entry name" value="THUMP DOMAIN CONTAINING PROTEIN 1-RELATED"/>
    <property type="match status" value="1"/>
</dbReference>
<sequence>MASSPRAARRRGNAWFWRPRGVGTRGSAVSMAASEQPTAAMKRRHKAQYVPGQQAKRPRGGGGPRQLELGMQGILITCNMNERKCVGEAYSLLNEYGDLLYGPEKFTDQDGRLSGSEEEEDDVEAALKKEVDQIRTSTEQKLRRFQSVESGANNVVFIRTLGVEPEKLVHHILKDLHTTKKKKTRVILRMLPISGTCKAFVEDMKKYSETFFEPWFKAPNKGTFQIVYKARNNSHMSREEVIKELAGIVGSLNPENKVDLNNPQYTIVVEIIKNVCCLSVVKDYVLFRKYNLQEVVKSNKEEPVQQNLLSASQEETLKEIKLAEEDSKEVKPEDKDQSEEESKPNESDSQQA</sequence>
<dbReference type="GeneID" id="101939391"/>
<comment type="similarity">
    <text evidence="2">Belongs to the THUMPD1 family.</text>
</comment>
<name>A0A8C3I143_CHRPI</name>
<accession>A0A8C3I143</accession>
<keyword evidence="7" id="KW-1185">Reference proteome</keyword>
<evidence type="ECO:0000256" key="3">
    <source>
        <dbReference type="ARBA" id="ARBA00065332"/>
    </source>
</evidence>
<dbReference type="Proteomes" id="UP000694380">
    <property type="component" value="Unplaced"/>
</dbReference>
<comment type="subunit">
    <text evidence="3">Interacts with NAT10. Binds tRNA.</text>
</comment>
<protein>
    <recommendedName>
        <fullName evidence="4">THUMP domain-containing protein 1</fullName>
    </recommendedName>
</protein>
<dbReference type="OMA" id="KRFCDQA"/>
<reference evidence="6" key="2">
    <citation type="submission" date="2025-09" db="UniProtKB">
        <authorList>
            <consortium name="Ensembl"/>
        </authorList>
    </citation>
    <scope>IDENTIFICATION</scope>
</reference>
<organism evidence="6 7">
    <name type="scientific">Chrysemys picta bellii</name>
    <name type="common">Western painted turtle</name>
    <name type="synonym">Emys bellii</name>
    <dbReference type="NCBI Taxonomy" id="8478"/>
    <lineage>
        <taxon>Eukaryota</taxon>
        <taxon>Metazoa</taxon>
        <taxon>Chordata</taxon>
        <taxon>Craniata</taxon>
        <taxon>Vertebrata</taxon>
        <taxon>Euteleostomi</taxon>
        <taxon>Archelosauria</taxon>
        <taxon>Testudinata</taxon>
        <taxon>Testudines</taxon>
        <taxon>Cryptodira</taxon>
        <taxon>Durocryptodira</taxon>
        <taxon>Testudinoidea</taxon>
        <taxon>Emydidae</taxon>
        <taxon>Chrysemys</taxon>
    </lineage>
</organism>
<dbReference type="GeneTree" id="ENSGT00390000002365"/>
<dbReference type="Gene3D" id="3.30.2300.10">
    <property type="entry name" value="THUMP superfamily"/>
    <property type="match status" value="1"/>
</dbReference>
<dbReference type="Ensembl" id="ENSCPBT00000031627.1">
    <property type="protein sequence ID" value="ENSCPBP00000026853.1"/>
    <property type="gene ID" value="ENSCPBG00000019055.1"/>
</dbReference>
<dbReference type="PROSITE" id="PS51165">
    <property type="entry name" value="THUMP"/>
    <property type="match status" value="1"/>
</dbReference>
<dbReference type="CTD" id="55623"/>
<dbReference type="CDD" id="cd11717">
    <property type="entry name" value="THUMP_THUMPD1_like"/>
    <property type="match status" value="1"/>
</dbReference>
<dbReference type="KEGG" id="cpic:101939391"/>
<dbReference type="InterPro" id="IPR040183">
    <property type="entry name" value="THUMPD1-like"/>
</dbReference>
<evidence type="ECO:0000313" key="7">
    <source>
        <dbReference type="Proteomes" id="UP000694380"/>
    </source>
</evidence>
<feature type="domain" description="THUMP" evidence="5">
    <location>
        <begin position="175"/>
        <end position="282"/>
    </location>
</feature>
<evidence type="ECO:0000256" key="1">
    <source>
        <dbReference type="ARBA" id="ARBA00053258"/>
    </source>
</evidence>
<evidence type="ECO:0000256" key="2">
    <source>
        <dbReference type="ARBA" id="ARBA00060731"/>
    </source>
</evidence>
<dbReference type="OrthoDB" id="367221at2759"/>
<dbReference type="RefSeq" id="XP_005304809.2">
    <property type="nucleotide sequence ID" value="XM_005304752.4"/>
</dbReference>
<evidence type="ECO:0000259" key="5">
    <source>
        <dbReference type="PROSITE" id="PS51165"/>
    </source>
</evidence>
<dbReference type="GO" id="GO:0003723">
    <property type="term" value="F:RNA binding"/>
    <property type="evidence" value="ECO:0007669"/>
    <property type="project" value="UniProtKB-UniRule"/>
</dbReference>
<dbReference type="InterPro" id="IPR004114">
    <property type="entry name" value="THUMP_dom"/>
</dbReference>